<sequence length="404" mass="45262">MRSFFKRPSWASKGDEPVTSDFYRRAGQVYDDIITTNREAREKSVCANKPAAEDGRARKRRHLLDDGSLEGSTSLGLDNSFKHNSLSKSRQRCAPSMLTPSSCNTLADESMDSGLQKPATTYSGGLAISRNVHQDRDSEFTLLTSDQRCKMNIDDSSQSKMERNSKSINDNERLHHQTQARCQKKATDASIRQCSGPRSEDVTVQILITSPIEGTKPLIIHRKMSQSLRDVRLAWCKRQDLSPALQASIYLTWKGRRLFDVTTCRSLGLNTSETPTGDEDIDKFSQIDGEPLRIHMEAVTDKLAAPDTHQLLPVLGSQSNLNEGSDQKHLMRLVYKCPGFDKFETKVASNAPVSQAIAAFRLAKRIPSERKIHLVFDGDCLDPNACFTDYDITDDDLVDVLIKY</sequence>
<dbReference type="Pfam" id="PF11976">
    <property type="entry name" value="Rad60-SLD"/>
    <property type="match status" value="1"/>
</dbReference>
<dbReference type="HOGENOM" id="CLU_032739_0_1_1"/>
<dbReference type="InterPro" id="IPR022617">
    <property type="entry name" value="Rad60/SUMO-like_dom"/>
</dbReference>
<gene>
    <name evidence="2" type="ORF">AFUA_6G06328</name>
</gene>
<feature type="domain" description="Rad60/SUMO-like" evidence="1">
    <location>
        <begin position="331"/>
        <end position="402"/>
    </location>
</feature>
<comment type="caution">
    <text evidence="2">The sequence shown here is derived from an EMBL/GenBank/DDBJ whole genome shotgun (WGS) entry which is preliminary data.</text>
</comment>
<dbReference type="AlphaFoldDB" id="A4D9Q0"/>
<reference evidence="2 3" key="1">
    <citation type="journal article" date="2005" name="Nature">
        <title>Genomic sequence of the pathogenic and allergenic filamentous fungus Aspergillus fumigatus.</title>
        <authorList>
            <person name="Nierman W.C."/>
            <person name="Pain A."/>
            <person name="Anderson M.J."/>
            <person name="Wortman J.R."/>
            <person name="Kim H.S."/>
            <person name="Arroyo J."/>
            <person name="Berriman M."/>
            <person name="Abe K."/>
            <person name="Archer D.B."/>
            <person name="Bermejo C."/>
            <person name="Bennett J."/>
            <person name="Bowyer P."/>
            <person name="Chen D."/>
            <person name="Collins M."/>
            <person name="Coulsen R."/>
            <person name="Davies R."/>
            <person name="Dyer P.S."/>
            <person name="Farman M."/>
            <person name="Fedorova N."/>
            <person name="Fedorova N."/>
            <person name="Feldblyum T.V."/>
            <person name="Fischer R."/>
            <person name="Fosker N."/>
            <person name="Fraser A."/>
            <person name="Garcia J.L."/>
            <person name="Garcia M.J."/>
            <person name="Goble A."/>
            <person name="Goldman G.H."/>
            <person name="Gomi K."/>
            <person name="Griffith-Jones S."/>
            <person name="Gwilliam R."/>
            <person name="Haas B."/>
            <person name="Haas H."/>
            <person name="Harris D."/>
            <person name="Horiuchi H."/>
            <person name="Huang J."/>
            <person name="Humphray S."/>
            <person name="Jimenez J."/>
            <person name="Keller N."/>
            <person name="Khouri H."/>
            <person name="Kitamoto K."/>
            <person name="Kobayashi T."/>
            <person name="Konzack S."/>
            <person name="Kulkarni R."/>
            <person name="Kumagai T."/>
            <person name="Lafon A."/>
            <person name="Latge J.P."/>
            <person name="Li W."/>
            <person name="Lord A."/>
            <person name="Lu C."/>
            <person name="Majoros W.H."/>
            <person name="May G.S."/>
            <person name="Miller B.L."/>
            <person name="Mohamoud Y."/>
            <person name="Molina M."/>
            <person name="Monod M."/>
            <person name="Mouyna I."/>
            <person name="Mulligan S."/>
            <person name="Murphy L."/>
            <person name="O'Neil S."/>
            <person name="Paulsen I."/>
            <person name="Penalva M.A."/>
            <person name="Pertea M."/>
            <person name="Price C."/>
            <person name="Pritchard B.L."/>
            <person name="Quail M.A."/>
            <person name="Rabbinowitsch E."/>
            <person name="Rawlins N."/>
            <person name="Rajandream M.A."/>
            <person name="Reichard U."/>
            <person name="Renauld H."/>
            <person name="Robson G.D."/>
            <person name="Rodriguez de Cordoba S."/>
            <person name="Rodriguez-Pena J.M."/>
            <person name="Ronning C.M."/>
            <person name="Rutter S."/>
            <person name="Salzberg S.L."/>
            <person name="Sanchez M."/>
            <person name="Sanchez-Ferrero J.C."/>
            <person name="Saunders D."/>
            <person name="Seeger K."/>
            <person name="Squares R."/>
            <person name="Squares S."/>
            <person name="Takeuchi M."/>
            <person name="Tekaia F."/>
            <person name="Turner G."/>
            <person name="Vazquez de Aldana C.R."/>
            <person name="Weidman J."/>
            <person name="White O."/>
            <person name="Woodward J."/>
            <person name="Yu J.H."/>
            <person name="Fraser C."/>
            <person name="Galagan J.E."/>
            <person name="Asai K."/>
            <person name="Machida M."/>
            <person name="Hall N."/>
            <person name="Barrell B."/>
            <person name="Denning D.W."/>
        </authorList>
    </citation>
    <scope>NUCLEOTIDE SEQUENCE [LARGE SCALE GENOMIC DNA]</scope>
    <source>
        <strain evidence="2 3">Af293</strain>
    </source>
</reference>
<evidence type="ECO:0000313" key="3">
    <source>
        <dbReference type="Proteomes" id="UP000002530"/>
    </source>
</evidence>
<dbReference type="InParanoid" id="A4D9Q0"/>
<evidence type="ECO:0000313" key="2">
    <source>
        <dbReference type="EMBL" id="EBA27349.1"/>
    </source>
</evidence>
<dbReference type="InterPro" id="IPR029071">
    <property type="entry name" value="Ubiquitin-like_domsf"/>
</dbReference>
<dbReference type="GeneID" id="5077210"/>
<dbReference type="VEuPathDB" id="FungiDB:Afu6g06328"/>
<dbReference type="EMBL" id="AAHF01000006">
    <property type="protein sequence ID" value="EBA27349.1"/>
    <property type="molecule type" value="Genomic_DNA"/>
</dbReference>
<organism evidence="2 3">
    <name type="scientific">Aspergillus fumigatus (strain ATCC MYA-4609 / CBS 101355 / FGSC A1100 / Af293)</name>
    <name type="common">Neosartorya fumigata</name>
    <dbReference type="NCBI Taxonomy" id="330879"/>
    <lineage>
        <taxon>Eukaryota</taxon>
        <taxon>Fungi</taxon>
        <taxon>Dikarya</taxon>
        <taxon>Ascomycota</taxon>
        <taxon>Pezizomycotina</taxon>
        <taxon>Eurotiomycetes</taxon>
        <taxon>Eurotiomycetidae</taxon>
        <taxon>Eurotiales</taxon>
        <taxon>Aspergillaceae</taxon>
        <taxon>Aspergillus</taxon>
        <taxon>Aspergillus subgen. Fumigati</taxon>
    </lineage>
</organism>
<keyword evidence="3" id="KW-1185">Reference proteome</keyword>
<dbReference type="Proteomes" id="UP000002530">
    <property type="component" value="Unassembled WGS sequence"/>
</dbReference>
<dbReference type="SUPFAM" id="SSF54236">
    <property type="entry name" value="Ubiquitin-like"/>
    <property type="match status" value="1"/>
</dbReference>
<dbReference type="Gene3D" id="3.10.20.90">
    <property type="entry name" value="Phosphatidylinositol 3-kinase Catalytic Subunit, Chain A, domain 1"/>
    <property type="match status" value="1"/>
</dbReference>
<dbReference type="OMA" id="VHMEAVT"/>
<dbReference type="RefSeq" id="XP_001481454.1">
    <property type="nucleotide sequence ID" value="XM_001481404.1"/>
</dbReference>
<proteinExistence type="predicted"/>
<evidence type="ECO:0000259" key="1">
    <source>
        <dbReference type="Pfam" id="PF11976"/>
    </source>
</evidence>
<accession>A4D9Q0</accession>
<dbReference type="OrthoDB" id="3365399at2759"/>
<dbReference type="KEGG" id="afm:AFUA_6G06328"/>
<dbReference type="eggNOG" id="ENOG502SB4V">
    <property type="taxonomic scope" value="Eukaryota"/>
</dbReference>
<name>A4D9Q0_ASPFU</name>
<protein>
    <recommendedName>
        <fullName evidence="1">Rad60/SUMO-like domain-containing protein</fullName>
    </recommendedName>
</protein>